<organism evidence="4 5">
    <name type="scientific">Nezara viridula</name>
    <name type="common">Southern green stink bug</name>
    <name type="synonym">Cimex viridulus</name>
    <dbReference type="NCBI Taxonomy" id="85310"/>
    <lineage>
        <taxon>Eukaryota</taxon>
        <taxon>Metazoa</taxon>
        <taxon>Ecdysozoa</taxon>
        <taxon>Arthropoda</taxon>
        <taxon>Hexapoda</taxon>
        <taxon>Insecta</taxon>
        <taxon>Pterygota</taxon>
        <taxon>Neoptera</taxon>
        <taxon>Paraneoptera</taxon>
        <taxon>Hemiptera</taxon>
        <taxon>Heteroptera</taxon>
        <taxon>Panheteroptera</taxon>
        <taxon>Pentatomomorpha</taxon>
        <taxon>Pentatomoidea</taxon>
        <taxon>Pentatomidae</taxon>
        <taxon>Pentatominae</taxon>
        <taxon>Nezara</taxon>
    </lineage>
</organism>
<dbReference type="PANTHER" id="PTHR10380">
    <property type="entry name" value="CUTICLE PROTEIN"/>
    <property type="match status" value="1"/>
</dbReference>
<keyword evidence="1" id="KW-0193">Cuticle</keyword>
<name>A0A9P0E9M2_NEZVI</name>
<dbReference type="Proteomes" id="UP001152798">
    <property type="component" value="Chromosome 1"/>
</dbReference>
<keyword evidence="5" id="KW-1185">Reference proteome</keyword>
<dbReference type="GO" id="GO:0062129">
    <property type="term" value="C:chitin-based extracellular matrix"/>
    <property type="evidence" value="ECO:0007669"/>
    <property type="project" value="TreeGrafter"/>
</dbReference>
<evidence type="ECO:0000256" key="1">
    <source>
        <dbReference type="PROSITE-ProRule" id="PRU00497"/>
    </source>
</evidence>
<keyword evidence="3" id="KW-0732">Signal</keyword>
<protein>
    <submittedName>
        <fullName evidence="4">Uncharacterized protein</fullName>
    </submittedName>
</protein>
<dbReference type="PANTHER" id="PTHR10380:SF241">
    <property type="entry name" value="CUTICULAR PROTEIN 47EG-RELATED"/>
    <property type="match status" value="1"/>
</dbReference>
<dbReference type="PROSITE" id="PS51155">
    <property type="entry name" value="CHIT_BIND_RR_2"/>
    <property type="match status" value="1"/>
</dbReference>
<dbReference type="Pfam" id="PF00379">
    <property type="entry name" value="Chitin_bind_4"/>
    <property type="match status" value="1"/>
</dbReference>
<dbReference type="InterPro" id="IPR000618">
    <property type="entry name" value="Insect_cuticle"/>
</dbReference>
<accession>A0A9P0E9M2</accession>
<evidence type="ECO:0000256" key="2">
    <source>
        <dbReference type="SAM" id="MobiDB-lite"/>
    </source>
</evidence>
<feature type="chain" id="PRO_5040289360" evidence="3">
    <location>
        <begin position="20"/>
        <end position="145"/>
    </location>
</feature>
<evidence type="ECO:0000313" key="4">
    <source>
        <dbReference type="EMBL" id="CAH1391062.1"/>
    </source>
</evidence>
<sequence length="145" mass="15505">MRTFLQASLLALVAGMGWAAPQQQYTTPVPIISQSQDGPNPDGTYQFSYQSGDGTSAQEQGYLKNPGTPDEGQAAQGAFSYTAPDGQVISLQYLSDDGGFQPQGAHLPTPPPIPPEILRVLEIINSQPQQDYDERGFPIGAPRQG</sequence>
<dbReference type="EMBL" id="OV725077">
    <property type="protein sequence ID" value="CAH1391062.1"/>
    <property type="molecule type" value="Genomic_DNA"/>
</dbReference>
<reference evidence="4" key="1">
    <citation type="submission" date="2022-01" db="EMBL/GenBank/DDBJ databases">
        <authorList>
            <person name="King R."/>
        </authorList>
    </citation>
    <scope>NUCLEOTIDE SEQUENCE</scope>
</reference>
<dbReference type="AlphaFoldDB" id="A0A9P0E9M2"/>
<gene>
    <name evidence="4" type="ORF">NEZAVI_LOCUS2150</name>
</gene>
<dbReference type="PRINTS" id="PR00947">
    <property type="entry name" value="CUTICLE"/>
</dbReference>
<feature type="region of interest" description="Disordered" evidence="2">
    <location>
        <begin position="30"/>
        <end position="76"/>
    </location>
</feature>
<evidence type="ECO:0000313" key="5">
    <source>
        <dbReference type="Proteomes" id="UP001152798"/>
    </source>
</evidence>
<dbReference type="GO" id="GO:0008010">
    <property type="term" value="F:structural constituent of chitin-based larval cuticle"/>
    <property type="evidence" value="ECO:0007669"/>
    <property type="project" value="TreeGrafter"/>
</dbReference>
<feature type="signal peptide" evidence="3">
    <location>
        <begin position="1"/>
        <end position="19"/>
    </location>
</feature>
<feature type="compositionally biased region" description="Polar residues" evidence="2">
    <location>
        <begin position="30"/>
        <end position="59"/>
    </location>
</feature>
<proteinExistence type="predicted"/>
<dbReference type="OrthoDB" id="6372059at2759"/>
<evidence type="ECO:0000256" key="3">
    <source>
        <dbReference type="SAM" id="SignalP"/>
    </source>
</evidence>
<dbReference type="InterPro" id="IPR050468">
    <property type="entry name" value="Cuticle_Struct_Prot"/>
</dbReference>